<dbReference type="GO" id="GO:0004252">
    <property type="term" value="F:serine-type endopeptidase activity"/>
    <property type="evidence" value="ECO:0007669"/>
    <property type="project" value="TreeGrafter"/>
</dbReference>
<dbReference type="InterPro" id="IPR011042">
    <property type="entry name" value="6-blade_b-propeller_TolB-like"/>
</dbReference>
<comment type="similarity">
    <text evidence="1">Belongs to the peptidase S9C family.</text>
</comment>
<evidence type="ECO:0000313" key="11">
    <source>
        <dbReference type="Proteomes" id="UP001056426"/>
    </source>
</evidence>
<keyword evidence="4" id="KW-0645">Protease</keyword>
<keyword evidence="7" id="KW-0720">Serine protease</keyword>
<accession>A0A9J6ZMN1</accession>
<organism evidence="10 11">
    <name type="scientific">Xiashengella succiniciproducens</name>
    <dbReference type="NCBI Taxonomy" id="2949635"/>
    <lineage>
        <taxon>Bacteria</taxon>
        <taxon>Pseudomonadati</taxon>
        <taxon>Bacteroidota</taxon>
        <taxon>Bacteroidia</taxon>
        <taxon>Marinilabiliales</taxon>
        <taxon>Marinilabiliaceae</taxon>
        <taxon>Xiashengella</taxon>
    </lineage>
</organism>
<evidence type="ECO:0000259" key="9">
    <source>
        <dbReference type="Pfam" id="PF00326"/>
    </source>
</evidence>
<evidence type="ECO:0000256" key="8">
    <source>
        <dbReference type="ARBA" id="ARBA00070574"/>
    </source>
</evidence>
<dbReference type="InterPro" id="IPR029058">
    <property type="entry name" value="AB_hydrolase_fold"/>
</dbReference>
<dbReference type="FunFam" id="2.120.10.30:FF:000079">
    <property type="entry name" value="S9 family peptidase"/>
    <property type="match status" value="1"/>
</dbReference>
<dbReference type="FunFam" id="3.40.50.1820:FF:000028">
    <property type="entry name" value="S9 family peptidase"/>
    <property type="match status" value="1"/>
</dbReference>
<dbReference type="Pfam" id="PF00326">
    <property type="entry name" value="Peptidase_S9"/>
    <property type="match status" value="1"/>
</dbReference>
<evidence type="ECO:0000256" key="3">
    <source>
        <dbReference type="ARBA" id="ARBA00022438"/>
    </source>
</evidence>
<dbReference type="KEGG" id="alkq:M9189_09735"/>
<dbReference type="GO" id="GO:0004177">
    <property type="term" value="F:aminopeptidase activity"/>
    <property type="evidence" value="ECO:0007669"/>
    <property type="project" value="UniProtKB-KW"/>
</dbReference>
<evidence type="ECO:0000256" key="2">
    <source>
        <dbReference type="ARBA" id="ARBA00011738"/>
    </source>
</evidence>
<gene>
    <name evidence="10" type="ORF">M9189_09735</name>
</gene>
<dbReference type="GO" id="GO:0042277">
    <property type="term" value="F:peptide binding"/>
    <property type="evidence" value="ECO:0007669"/>
    <property type="project" value="UniProtKB-ARBA"/>
</dbReference>
<dbReference type="Gene3D" id="2.120.10.30">
    <property type="entry name" value="TolB, C-terminal domain"/>
    <property type="match status" value="3"/>
</dbReference>
<sequence>MKRVLYLAALTLALGACEEKTDTPDGSFNNRDLVLQSDIMTPEVLWSFGRLSEVALSPDGSTVVYGVTYTNISENKSYTDLYTVPAKGGEVKQITNTKFNEAQPGWHPDGQKITFLSSESGSMQLWEMNIDGSARKQITDVEGGISAYLYSPDMKQLAYIKAVKLDQTVNDLYPDLPLANARIEDDLMYRHWDSWHDYTYNHLFIAPYSEGSLITSGKDIMEGERFDSPMKPFGGMEQIAWSPDSKSIVYTCKKLVGRDYAFSTNSDLYLYNIETGLTENLTEGMMGYDQNPVFSPDGSKLIWESMERDGYEADKNRLFLMDMASREKKDLTASFDHNIASPVWDREKPYIWFVSNVSATEQIHAIDLQTGEITKVTEGMQDFVQVLNAGDILIAVRMSISSPSEIYSIDLASGTATNISNINTPVLSQLTLGDVEERWVKTTDGKDMLVWVIYPPHFDPSKKYPAILYCQGGPQSGVSQFWSLRWNFQMMAANGYVVIAPNRRGLPGFGTEWNEQISGDYGGQNMKDYLSAVDALSKEPFIDETRLGAVGASYGGFSVYWLAGNHNKRFKAFIAHCGIFNSDMMYTTTEEMFFVDWDMKGPYWKHPNKQYSASPHLFADKWDTPILVIHGEKDFRIPYTQGMAAFNAARIQDIPARFLFFPEENHWVLSPQNGILWQREFAGWLNKWLKE</sequence>
<dbReference type="Pfam" id="PF07676">
    <property type="entry name" value="PD40"/>
    <property type="match status" value="3"/>
</dbReference>
<protein>
    <recommendedName>
        <fullName evidence="8">Dipeptidyl-peptidase 5</fullName>
    </recommendedName>
</protein>
<keyword evidence="6" id="KW-0378">Hydrolase</keyword>
<evidence type="ECO:0000256" key="5">
    <source>
        <dbReference type="ARBA" id="ARBA00022729"/>
    </source>
</evidence>
<dbReference type="InterPro" id="IPR001375">
    <property type="entry name" value="Peptidase_S9_cat"/>
</dbReference>
<dbReference type="InterPro" id="IPR011659">
    <property type="entry name" value="WD40"/>
</dbReference>
<comment type="subunit">
    <text evidence="2">Homodimer.</text>
</comment>
<dbReference type="SUPFAM" id="SSF82171">
    <property type="entry name" value="DPP6 N-terminal domain-like"/>
    <property type="match status" value="1"/>
</dbReference>
<dbReference type="RefSeq" id="WP_250722770.1">
    <property type="nucleotide sequence ID" value="NZ_CP098400.1"/>
</dbReference>
<keyword evidence="11" id="KW-1185">Reference proteome</keyword>
<dbReference type="PROSITE" id="PS51257">
    <property type="entry name" value="PROKAR_LIPOPROTEIN"/>
    <property type="match status" value="1"/>
</dbReference>
<dbReference type="Proteomes" id="UP001056426">
    <property type="component" value="Chromosome"/>
</dbReference>
<evidence type="ECO:0000256" key="6">
    <source>
        <dbReference type="ARBA" id="ARBA00022801"/>
    </source>
</evidence>
<dbReference type="GO" id="GO:0008239">
    <property type="term" value="F:dipeptidyl-peptidase activity"/>
    <property type="evidence" value="ECO:0007669"/>
    <property type="project" value="UniProtKB-ARBA"/>
</dbReference>
<feature type="domain" description="Peptidase S9 prolyl oligopeptidase catalytic" evidence="9">
    <location>
        <begin position="482"/>
        <end position="690"/>
    </location>
</feature>
<evidence type="ECO:0000313" key="10">
    <source>
        <dbReference type="EMBL" id="URW79132.1"/>
    </source>
</evidence>
<dbReference type="PANTHER" id="PTHR42776:SF13">
    <property type="entry name" value="DIPEPTIDYL-PEPTIDASE 5"/>
    <property type="match status" value="1"/>
</dbReference>
<dbReference type="SUPFAM" id="SSF53474">
    <property type="entry name" value="alpha/beta-Hydrolases"/>
    <property type="match status" value="1"/>
</dbReference>
<dbReference type="Gene3D" id="3.40.50.1820">
    <property type="entry name" value="alpha/beta hydrolase"/>
    <property type="match status" value="1"/>
</dbReference>
<evidence type="ECO:0000256" key="4">
    <source>
        <dbReference type="ARBA" id="ARBA00022670"/>
    </source>
</evidence>
<dbReference type="PANTHER" id="PTHR42776">
    <property type="entry name" value="SERINE PEPTIDASE S9 FAMILY MEMBER"/>
    <property type="match status" value="1"/>
</dbReference>
<evidence type="ECO:0000256" key="1">
    <source>
        <dbReference type="ARBA" id="ARBA00010040"/>
    </source>
</evidence>
<proteinExistence type="inferred from homology"/>
<keyword evidence="3" id="KW-0031">Aminopeptidase</keyword>
<dbReference type="AlphaFoldDB" id="A0A9J6ZMN1"/>
<name>A0A9J6ZMN1_9BACT</name>
<evidence type="ECO:0000256" key="7">
    <source>
        <dbReference type="ARBA" id="ARBA00022825"/>
    </source>
</evidence>
<reference evidence="10" key="1">
    <citation type="submission" date="2022-05" db="EMBL/GenBank/DDBJ databases">
        <authorList>
            <person name="Sun X."/>
        </authorList>
    </citation>
    <scope>NUCLEOTIDE SEQUENCE</scope>
    <source>
        <strain evidence="10">Ai-910</strain>
    </source>
</reference>
<reference evidence="10" key="2">
    <citation type="submission" date="2022-06" db="EMBL/GenBank/DDBJ databases">
        <title>Xiashengella guii gen. nov. sp. nov., a bacterium isolated form anaerobic digestion tank.</title>
        <authorList>
            <person name="Huang H."/>
        </authorList>
    </citation>
    <scope>NUCLEOTIDE SEQUENCE</scope>
    <source>
        <strain evidence="10">Ai-910</strain>
    </source>
</reference>
<dbReference type="GO" id="GO:0006508">
    <property type="term" value="P:proteolysis"/>
    <property type="evidence" value="ECO:0007669"/>
    <property type="project" value="UniProtKB-KW"/>
</dbReference>
<keyword evidence="5" id="KW-0732">Signal</keyword>
<dbReference type="EMBL" id="CP098400">
    <property type="protein sequence ID" value="URW79132.1"/>
    <property type="molecule type" value="Genomic_DNA"/>
</dbReference>
<dbReference type="GO" id="GO:0043171">
    <property type="term" value="P:peptide catabolic process"/>
    <property type="evidence" value="ECO:0007669"/>
    <property type="project" value="UniProtKB-ARBA"/>
</dbReference>